<dbReference type="Gene3D" id="3.40.630.10">
    <property type="entry name" value="Zn peptidases"/>
    <property type="match status" value="1"/>
</dbReference>
<feature type="transmembrane region" description="Helical" evidence="1">
    <location>
        <begin position="587"/>
        <end position="609"/>
    </location>
</feature>
<dbReference type="KEGG" id="ssck:SPSK_00460"/>
<keyword evidence="1" id="KW-0812">Transmembrane</keyword>
<dbReference type="PIRSF" id="PIRSF036762">
    <property type="entry name" value="GAA1"/>
    <property type="match status" value="1"/>
</dbReference>
<dbReference type="RefSeq" id="XP_016582714.1">
    <property type="nucleotide sequence ID" value="XM_016727429.1"/>
</dbReference>
<dbReference type="PANTHER" id="PTHR13304">
    <property type="entry name" value="GLYCOSYLPHOSPHATIDYLINOSITOL ANCHOR ATTACHMENT 1 PROTEIN"/>
    <property type="match status" value="1"/>
</dbReference>
<evidence type="ECO:0000313" key="3">
    <source>
        <dbReference type="Proteomes" id="UP000033710"/>
    </source>
</evidence>
<sequence length="661" mass="71861">MPSLICELDALHTRGTNVDAFCSPPRTDSSASLVRFRRDPRLLKLPPYLSLLCILVGVASLLVLPLDSYSRRTYISENALLPGQVHTYFGGSDQHVFRAYKHEVNGLLGQSNTAINDHLEPILASAGLKVGRQNYTYRSVGETFAGENLYAILQAPRGDATEALVLVSPWLSIHDVPNPHGVALALALARYFRRWSLWSKDIIFLFPPDSLTGPQAWVDAYHDAHDGRYVSPLPRKSGALQGAVALDYTKADPADNDGNGSSRFTAVHIVYDGVNGQLPNLDLINSVVNIAGGQMGTGVSLQEMWRHDDGYADRLRTMLRGMLRQGLGAATGAHSAFMAYHVDAITLQPYTATAVTPEGNVVISGWQHDEMAMGRILEGTFRSLNNLLEHLHQSFFFYLLMGRERFVSIGTYLPSAMLLAANFTIMAIALWVRSGQAVSKQGTAAGTQEKKSKATSEKAAVSTSSGNGIAEERDLFLPLAVVTLCQALGMAPLYLFNHVSAWLLTPIFIGFSVTNAVLPHVISGVLTSYYRATAQQYDLIKSFSLLLLGMFLSSLATLNFSLAFLVGLLASPLTFMRPAPNSAVMRWLATALLNIVSPLGVLVACCAVWKLDVAEALRLAAFGWDVWGMYTAVVLWCVWWPAWLAGSVLVLGRPAADSASS</sequence>
<feature type="transmembrane region" description="Helical" evidence="1">
    <location>
        <begin position="475"/>
        <end position="495"/>
    </location>
</feature>
<organism evidence="2 3">
    <name type="scientific">Sporothrix schenckii 1099-18</name>
    <dbReference type="NCBI Taxonomy" id="1397361"/>
    <lineage>
        <taxon>Eukaryota</taxon>
        <taxon>Fungi</taxon>
        <taxon>Dikarya</taxon>
        <taxon>Ascomycota</taxon>
        <taxon>Pezizomycotina</taxon>
        <taxon>Sordariomycetes</taxon>
        <taxon>Sordariomycetidae</taxon>
        <taxon>Ophiostomatales</taxon>
        <taxon>Ophiostomataceae</taxon>
        <taxon>Sporothrix</taxon>
    </lineage>
</organism>
<accession>A0A0F2LR77</accession>
<dbReference type="EMBL" id="AXCR01000012">
    <property type="protein sequence ID" value="KJR80038.1"/>
    <property type="molecule type" value="Genomic_DNA"/>
</dbReference>
<gene>
    <name evidence="2" type="ORF">SPSK_00460</name>
</gene>
<feature type="transmembrane region" description="Helical" evidence="1">
    <location>
        <begin position="45"/>
        <end position="66"/>
    </location>
</feature>
<feature type="transmembrane region" description="Helical" evidence="1">
    <location>
        <begin position="621"/>
        <end position="642"/>
    </location>
</feature>
<evidence type="ECO:0000313" key="2">
    <source>
        <dbReference type="EMBL" id="KJR80038.1"/>
    </source>
</evidence>
<feature type="transmembrane region" description="Helical" evidence="1">
    <location>
        <begin position="412"/>
        <end position="432"/>
    </location>
</feature>
<dbReference type="GO" id="GO:0016255">
    <property type="term" value="P:attachment of GPI anchor to protein"/>
    <property type="evidence" value="ECO:0007669"/>
    <property type="project" value="TreeGrafter"/>
</dbReference>
<dbReference type="GO" id="GO:0042765">
    <property type="term" value="C:GPI-anchor transamidase complex"/>
    <property type="evidence" value="ECO:0007669"/>
    <property type="project" value="InterPro"/>
</dbReference>
<dbReference type="SUPFAM" id="SSF53187">
    <property type="entry name" value="Zn-dependent exopeptidases"/>
    <property type="match status" value="1"/>
</dbReference>
<dbReference type="PANTHER" id="PTHR13304:SF0">
    <property type="entry name" value="GLYCOSYLPHOSPHATIDYLINOSITOL ANCHOR ATTACHMENT 1 PROTEIN"/>
    <property type="match status" value="1"/>
</dbReference>
<feature type="transmembrane region" description="Helical" evidence="1">
    <location>
        <begin position="501"/>
        <end position="522"/>
    </location>
</feature>
<feature type="transmembrane region" description="Helical" evidence="1">
    <location>
        <begin position="543"/>
        <end position="567"/>
    </location>
</feature>
<reference evidence="2 3" key="2">
    <citation type="journal article" date="2015" name="Eukaryot. Cell">
        <title>Asexual propagation of a virulent clone complex in a human and feline outbreak of sporotrichosis.</title>
        <authorList>
            <person name="Teixeira Mde M."/>
            <person name="Rodrigues A.M."/>
            <person name="Tsui C.K."/>
            <person name="de Almeida L.G."/>
            <person name="Van Diepeningen A.D."/>
            <person name="van den Ende B.G."/>
            <person name="Fernandes G.F."/>
            <person name="Kano R."/>
            <person name="Hamelin R.C."/>
            <person name="Lopes-Bezerra L.M."/>
            <person name="Vasconcelos A.T."/>
            <person name="de Hoog S."/>
            <person name="de Camargo Z.P."/>
            <person name="Felipe M.S."/>
        </authorList>
    </citation>
    <scope>NUCLEOTIDE SEQUENCE [LARGE SCALE GENOMIC DNA]</scope>
    <source>
        <strain evidence="2 3">1099-18</strain>
    </source>
</reference>
<dbReference type="AlphaFoldDB" id="A0A0F2LR77"/>
<protein>
    <submittedName>
        <fullName evidence="2">Glucosyllphosphatidylinositol transamidase</fullName>
    </submittedName>
</protein>
<dbReference type="Proteomes" id="UP000033710">
    <property type="component" value="Unassembled WGS sequence"/>
</dbReference>
<keyword evidence="1" id="KW-1133">Transmembrane helix</keyword>
<dbReference type="Pfam" id="PF04114">
    <property type="entry name" value="Gaa1"/>
    <property type="match status" value="1"/>
</dbReference>
<keyword evidence="1" id="KW-0472">Membrane</keyword>
<reference evidence="2 3" key="1">
    <citation type="journal article" date="2014" name="BMC Genomics">
        <title>Comparative genomics of the major fungal agents of human and animal Sporotrichosis: Sporothrix schenckii and Sporothrix brasiliensis.</title>
        <authorList>
            <person name="Teixeira M.M."/>
            <person name="de Almeida L.G."/>
            <person name="Kubitschek-Barreira P."/>
            <person name="Alves F.L."/>
            <person name="Kioshima E.S."/>
            <person name="Abadio A.K."/>
            <person name="Fernandes L."/>
            <person name="Derengowski L.S."/>
            <person name="Ferreira K.S."/>
            <person name="Souza R.C."/>
            <person name="Ruiz J.C."/>
            <person name="de Andrade N.C."/>
            <person name="Paes H.C."/>
            <person name="Nicola A.M."/>
            <person name="Albuquerque P."/>
            <person name="Gerber A.L."/>
            <person name="Martins V.P."/>
            <person name="Peconick L.D."/>
            <person name="Neto A.V."/>
            <person name="Chaucanez C.B."/>
            <person name="Silva P.A."/>
            <person name="Cunha O.L."/>
            <person name="de Oliveira F.F."/>
            <person name="dos Santos T.C."/>
            <person name="Barros A.L."/>
            <person name="Soares M.A."/>
            <person name="de Oliveira L.M."/>
            <person name="Marini M.M."/>
            <person name="Villalobos-Duno H."/>
            <person name="Cunha M.M."/>
            <person name="de Hoog S."/>
            <person name="da Silveira J.F."/>
            <person name="Henrissat B."/>
            <person name="Nino-Vega G.A."/>
            <person name="Cisalpino P.S."/>
            <person name="Mora-Montes H.M."/>
            <person name="Almeida S.R."/>
            <person name="Stajich J.E."/>
            <person name="Lopes-Bezerra L.M."/>
            <person name="Vasconcelos A.T."/>
            <person name="Felipe M.S."/>
        </authorList>
    </citation>
    <scope>NUCLEOTIDE SEQUENCE [LARGE SCALE GENOMIC DNA]</scope>
    <source>
        <strain evidence="2 3">1099-18</strain>
    </source>
</reference>
<proteinExistence type="predicted"/>
<dbReference type="VEuPathDB" id="FungiDB:SPSK_00460"/>
<comment type="caution">
    <text evidence="2">The sequence shown here is derived from an EMBL/GenBank/DDBJ whole genome shotgun (WGS) entry which is preliminary data.</text>
</comment>
<dbReference type="GeneID" id="27662706"/>
<dbReference type="OrthoDB" id="445301at2759"/>
<name>A0A0F2LR77_SPOSC</name>
<evidence type="ECO:0000256" key="1">
    <source>
        <dbReference type="SAM" id="Phobius"/>
    </source>
</evidence>
<dbReference type="InterPro" id="IPR007246">
    <property type="entry name" value="Gaa1"/>
</dbReference>